<dbReference type="Gene3D" id="3.30.200.20">
    <property type="entry name" value="Phosphorylase Kinase, domain 1"/>
    <property type="match status" value="1"/>
</dbReference>
<comment type="catalytic activity">
    <reaction evidence="8">
        <text>L-seryl-[protein] + ATP = O-phospho-L-seryl-[protein] + ADP + H(+)</text>
        <dbReference type="Rhea" id="RHEA:17989"/>
        <dbReference type="Rhea" id="RHEA-COMP:9863"/>
        <dbReference type="Rhea" id="RHEA-COMP:11604"/>
        <dbReference type="ChEBI" id="CHEBI:15378"/>
        <dbReference type="ChEBI" id="CHEBI:29999"/>
        <dbReference type="ChEBI" id="CHEBI:30616"/>
        <dbReference type="ChEBI" id="CHEBI:83421"/>
        <dbReference type="ChEBI" id="CHEBI:456216"/>
        <dbReference type="EC" id="2.7.11.1"/>
    </reaction>
</comment>
<sequence length="754" mass="82056">MSFPLKEMIDEPPPAPEGESPSNENIVIPPIMMSHRVSVNPYLRHAAEMITLEDAEEDMMFEERRRTSLIHTHHRPAHRVQASAVGGQGSRSGGDSFLDELMQSGGAILHHAAPQQAAPGRVGVGIAATRKLSGLTTSTAAHLASVHEARSNSFAHVSAASGAAPPGSPRTFGDSFTDDGTAGAVASSIVAPGIGPQVLKKLAEAYELACKDLGPAGELIANLCGTSVLTSAPSANGFAATTNDGSRSPSSCSTGGVETPHVVSAAHKQSSFATPLNSSPHHSHQGAMNNNGSSSSEAVHTIMQALLAQPPDLLAHHCVELHLILLRLLEVARQPHHLALVAMQSMASLSPQQIVPFQTTYTMEKVVDDDGMKSINGYLVLEELGRGSCAKVKLAFDAKNSRMVAIKIVRRVDMTVRVGGQTQAQQQYQSLQREIAVMKKLRHKNIVSLYEIIDDPDAEKLYIVMQYVDNGPITTMKGDHCAIIEPILLLRYARHIFAGLMYLHHHKVVHRDIKLENILVSKERVAYLADFGVSDVFGLATSRERRHRKDRKEAQTIEGHKGTVLYMAPELLADGQAENGMAVDMWACGVTLYAALTGELPFKSADDILNARARLKLPHRFGKEWEHLIGRLLSVRPEERPTAVKAHSEAQRMLSNAEKKLAAENAVKNAADMGSKKSSLEIQEGDLDMAFTPVFTAVQKDNSMLQEGRFNRAQLMGVGYYPFALKNDRPPSRRTLKPNACCRMQKRNLPLKMQ</sequence>
<evidence type="ECO:0000256" key="3">
    <source>
        <dbReference type="ARBA" id="ARBA00022679"/>
    </source>
</evidence>
<evidence type="ECO:0000256" key="4">
    <source>
        <dbReference type="ARBA" id="ARBA00022741"/>
    </source>
</evidence>
<feature type="region of interest" description="Disordered" evidence="9">
    <location>
        <begin position="240"/>
        <end position="295"/>
    </location>
</feature>
<evidence type="ECO:0000313" key="12">
    <source>
        <dbReference type="Proteomes" id="UP000051952"/>
    </source>
</evidence>
<feature type="domain" description="Protein kinase" evidence="10">
    <location>
        <begin position="378"/>
        <end position="654"/>
    </location>
</feature>
<dbReference type="CDD" id="cd14008">
    <property type="entry name" value="STKc_LKB1_CaMKK"/>
    <property type="match status" value="1"/>
</dbReference>
<keyword evidence="5 11" id="KW-0418">Kinase</keyword>
<feature type="compositionally biased region" description="Polar residues" evidence="9">
    <location>
        <begin position="240"/>
        <end position="256"/>
    </location>
</feature>
<comment type="catalytic activity">
    <reaction evidence="7">
        <text>L-threonyl-[protein] + ATP = O-phospho-L-threonyl-[protein] + ADP + H(+)</text>
        <dbReference type="Rhea" id="RHEA:46608"/>
        <dbReference type="Rhea" id="RHEA-COMP:11060"/>
        <dbReference type="Rhea" id="RHEA-COMP:11605"/>
        <dbReference type="ChEBI" id="CHEBI:15378"/>
        <dbReference type="ChEBI" id="CHEBI:30013"/>
        <dbReference type="ChEBI" id="CHEBI:30616"/>
        <dbReference type="ChEBI" id="CHEBI:61977"/>
        <dbReference type="ChEBI" id="CHEBI:456216"/>
        <dbReference type="EC" id="2.7.11.1"/>
    </reaction>
</comment>
<dbReference type="PROSITE" id="PS50011">
    <property type="entry name" value="PROTEIN_KINASE_DOM"/>
    <property type="match status" value="1"/>
</dbReference>
<keyword evidence="4" id="KW-0547">Nucleotide-binding</keyword>
<evidence type="ECO:0000256" key="8">
    <source>
        <dbReference type="ARBA" id="ARBA00048679"/>
    </source>
</evidence>
<dbReference type="EC" id="2.7.11.1" evidence="1"/>
<dbReference type="InterPro" id="IPR000719">
    <property type="entry name" value="Prot_kinase_dom"/>
</dbReference>
<dbReference type="VEuPathDB" id="TriTrypDB:BSAL_94235"/>
<dbReference type="GO" id="GO:0005737">
    <property type="term" value="C:cytoplasm"/>
    <property type="evidence" value="ECO:0007669"/>
    <property type="project" value="TreeGrafter"/>
</dbReference>
<dbReference type="GO" id="GO:0004674">
    <property type="term" value="F:protein serine/threonine kinase activity"/>
    <property type="evidence" value="ECO:0007669"/>
    <property type="project" value="UniProtKB-KW"/>
</dbReference>
<dbReference type="PANTHER" id="PTHR24346">
    <property type="entry name" value="MAP/MICROTUBULE AFFINITY-REGULATING KINASE"/>
    <property type="match status" value="1"/>
</dbReference>
<dbReference type="GO" id="GO:0005524">
    <property type="term" value="F:ATP binding"/>
    <property type="evidence" value="ECO:0007669"/>
    <property type="project" value="UniProtKB-KW"/>
</dbReference>
<evidence type="ECO:0000313" key="11">
    <source>
        <dbReference type="EMBL" id="CUI14512.1"/>
    </source>
</evidence>
<dbReference type="PANTHER" id="PTHR24346:SF77">
    <property type="entry name" value="SERINE THREONINE PROTEIN KINASE"/>
    <property type="match status" value="1"/>
</dbReference>
<dbReference type="SUPFAM" id="SSF56112">
    <property type="entry name" value="Protein kinase-like (PK-like)"/>
    <property type="match status" value="1"/>
</dbReference>
<feature type="region of interest" description="Disordered" evidence="9">
    <location>
        <begin position="1"/>
        <end position="24"/>
    </location>
</feature>
<feature type="compositionally biased region" description="Polar residues" evidence="9">
    <location>
        <begin position="267"/>
        <end position="295"/>
    </location>
</feature>
<name>A0A0S4KHC4_BODSA</name>
<evidence type="ECO:0000256" key="1">
    <source>
        <dbReference type="ARBA" id="ARBA00012513"/>
    </source>
</evidence>
<dbReference type="OrthoDB" id="68483at2759"/>
<dbReference type="SMART" id="SM00220">
    <property type="entry name" value="S_TKc"/>
    <property type="match status" value="1"/>
</dbReference>
<evidence type="ECO:0000256" key="2">
    <source>
        <dbReference type="ARBA" id="ARBA00022527"/>
    </source>
</evidence>
<dbReference type="Proteomes" id="UP000051952">
    <property type="component" value="Unassembled WGS sequence"/>
</dbReference>
<keyword evidence="12" id="KW-1185">Reference proteome</keyword>
<dbReference type="PROSITE" id="PS00108">
    <property type="entry name" value="PROTEIN_KINASE_ST"/>
    <property type="match status" value="1"/>
</dbReference>
<organism evidence="11 12">
    <name type="scientific">Bodo saltans</name>
    <name type="common">Flagellated protozoan</name>
    <dbReference type="NCBI Taxonomy" id="75058"/>
    <lineage>
        <taxon>Eukaryota</taxon>
        <taxon>Discoba</taxon>
        <taxon>Euglenozoa</taxon>
        <taxon>Kinetoplastea</taxon>
        <taxon>Metakinetoplastina</taxon>
        <taxon>Eubodonida</taxon>
        <taxon>Bodonidae</taxon>
        <taxon>Bodo</taxon>
    </lineage>
</organism>
<evidence type="ECO:0000256" key="7">
    <source>
        <dbReference type="ARBA" id="ARBA00047899"/>
    </source>
</evidence>
<dbReference type="InterPro" id="IPR011009">
    <property type="entry name" value="Kinase-like_dom_sf"/>
</dbReference>
<keyword evidence="6" id="KW-0067">ATP-binding</keyword>
<evidence type="ECO:0000256" key="6">
    <source>
        <dbReference type="ARBA" id="ARBA00022840"/>
    </source>
</evidence>
<dbReference type="InterPro" id="IPR008271">
    <property type="entry name" value="Ser/Thr_kinase_AS"/>
</dbReference>
<dbReference type="AlphaFoldDB" id="A0A0S4KHC4"/>
<dbReference type="Gene3D" id="1.10.510.10">
    <property type="entry name" value="Transferase(Phosphotransferase) domain 1"/>
    <property type="match status" value="1"/>
</dbReference>
<dbReference type="EMBL" id="CYKH01001364">
    <property type="protein sequence ID" value="CUI14512.1"/>
    <property type="molecule type" value="Genomic_DNA"/>
</dbReference>
<accession>A0A0S4KHC4</accession>
<evidence type="ECO:0000259" key="10">
    <source>
        <dbReference type="PROSITE" id="PS50011"/>
    </source>
</evidence>
<evidence type="ECO:0000256" key="5">
    <source>
        <dbReference type="ARBA" id="ARBA00022777"/>
    </source>
</evidence>
<evidence type="ECO:0000256" key="9">
    <source>
        <dbReference type="SAM" id="MobiDB-lite"/>
    </source>
</evidence>
<protein>
    <recommendedName>
        <fullName evidence="1">non-specific serine/threonine protein kinase</fullName>
        <ecNumber evidence="1">2.7.11.1</ecNumber>
    </recommendedName>
</protein>
<dbReference type="Pfam" id="PF00069">
    <property type="entry name" value="Pkinase"/>
    <property type="match status" value="1"/>
</dbReference>
<gene>
    <name evidence="11" type="ORF">BSAL_94235</name>
</gene>
<keyword evidence="2" id="KW-0723">Serine/threonine-protein kinase</keyword>
<keyword evidence="3" id="KW-0808">Transferase</keyword>
<dbReference type="GO" id="GO:0035556">
    <property type="term" value="P:intracellular signal transduction"/>
    <property type="evidence" value="ECO:0007669"/>
    <property type="project" value="TreeGrafter"/>
</dbReference>
<reference evidence="12" key="1">
    <citation type="submission" date="2015-09" db="EMBL/GenBank/DDBJ databases">
        <authorList>
            <consortium name="Pathogen Informatics"/>
        </authorList>
    </citation>
    <scope>NUCLEOTIDE SEQUENCE [LARGE SCALE GENOMIC DNA]</scope>
    <source>
        <strain evidence="12">Lake Konstanz</strain>
    </source>
</reference>
<proteinExistence type="predicted"/>
<dbReference type="FunFam" id="3.30.200.20:FF:000206">
    <property type="entry name" value="Serine/threonine-protein kinase Ssp1"/>
    <property type="match status" value="1"/>
</dbReference>